<reference evidence="7 8" key="1">
    <citation type="journal article" date="2024" name="J Genomics">
        <title>Draft genome sequencing and assembly of Favolaschia claudopus CIRM-BRFM 2984 isolated from oak limbs.</title>
        <authorList>
            <person name="Navarro D."/>
            <person name="Drula E."/>
            <person name="Chaduli D."/>
            <person name="Cazenave R."/>
            <person name="Ahrendt S."/>
            <person name="Wang J."/>
            <person name="Lipzen A."/>
            <person name="Daum C."/>
            <person name="Barry K."/>
            <person name="Grigoriev I.V."/>
            <person name="Favel A."/>
            <person name="Rosso M.N."/>
            <person name="Martin F."/>
        </authorList>
    </citation>
    <scope>NUCLEOTIDE SEQUENCE [LARGE SCALE GENOMIC DNA]</scope>
    <source>
        <strain evidence="7 8">CIRM-BRFM 2984</strain>
    </source>
</reference>
<dbReference type="InterPro" id="IPR053185">
    <property type="entry name" value="SET_domain_protein"/>
</dbReference>
<dbReference type="PROSITE" id="PS50865">
    <property type="entry name" value="ZF_MYND_2"/>
    <property type="match status" value="1"/>
</dbReference>
<evidence type="ECO:0000313" key="8">
    <source>
        <dbReference type="Proteomes" id="UP001362999"/>
    </source>
</evidence>
<gene>
    <name evidence="7" type="ORF">R3P38DRAFT_3327019</name>
</gene>
<dbReference type="Gene3D" id="6.10.140.2220">
    <property type="match status" value="1"/>
</dbReference>
<keyword evidence="3" id="KW-0862">Zinc</keyword>
<dbReference type="Pfam" id="PF00856">
    <property type="entry name" value="SET"/>
    <property type="match status" value="1"/>
</dbReference>
<proteinExistence type="predicted"/>
<dbReference type="InterPro" id="IPR001214">
    <property type="entry name" value="SET_dom"/>
</dbReference>
<dbReference type="Gene3D" id="2.170.270.10">
    <property type="entry name" value="SET domain"/>
    <property type="match status" value="1"/>
</dbReference>
<dbReference type="PANTHER" id="PTHR47332:SF4">
    <property type="entry name" value="SET DOMAIN-CONTAINING PROTEIN 5"/>
    <property type="match status" value="1"/>
</dbReference>
<dbReference type="PANTHER" id="PTHR47332">
    <property type="entry name" value="SET DOMAIN-CONTAINING PROTEIN 5"/>
    <property type="match status" value="1"/>
</dbReference>
<evidence type="ECO:0000256" key="1">
    <source>
        <dbReference type="ARBA" id="ARBA00022723"/>
    </source>
</evidence>
<keyword evidence="1" id="KW-0479">Metal-binding</keyword>
<dbReference type="Pfam" id="PF01753">
    <property type="entry name" value="zf-MYND"/>
    <property type="match status" value="1"/>
</dbReference>
<name>A0AAW0A669_9AGAR</name>
<dbReference type="InterPro" id="IPR002893">
    <property type="entry name" value="Znf_MYND"/>
</dbReference>
<evidence type="ECO:0000313" key="7">
    <source>
        <dbReference type="EMBL" id="KAK7001717.1"/>
    </source>
</evidence>
<comment type="caution">
    <text evidence="7">The sequence shown here is derived from an EMBL/GenBank/DDBJ whole genome shotgun (WGS) entry which is preliminary data.</text>
</comment>
<dbReference type="EMBL" id="JAWWNJ010000082">
    <property type="protein sequence ID" value="KAK7001717.1"/>
    <property type="molecule type" value="Genomic_DNA"/>
</dbReference>
<evidence type="ECO:0000259" key="5">
    <source>
        <dbReference type="PROSITE" id="PS50280"/>
    </source>
</evidence>
<dbReference type="Proteomes" id="UP001362999">
    <property type="component" value="Unassembled WGS sequence"/>
</dbReference>
<dbReference type="AlphaFoldDB" id="A0AAW0A669"/>
<protein>
    <submittedName>
        <fullName evidence="7">SET domain-containing protein</fullName>
    </submittedName>
</protein>
<organism evidence="7 8">
    <name type="scientific">Favolaschia claudopus</name>
    <dbReference type="NCBI Taxonomy" id="2862362"/>
    <lineage>
        <taxon>Eukaryota</taxon>
        <taxon>Fungi</taxon>
        <taxon>Dikarya</taxon>
        <taxon>Basidiomycota</taxon>
        <taxon>Agaricomycotina</taxon>
        <taxon>Agaricomycetes</taxon>
        <taxon>Agaricomycetidae</taxon>
        <taxon>Agaricales</taxon>
        <taxon>Marasmiineae</taxon>
        <taxon>Mycenaceae</taxon>
        <taxon>Favolaschia</taxon>
    </lineage>
</organism>
<sequence length="349" mass="39551">MVQLCENSDCSNPGKSRCWRCKERYYCGTECQHADWSAHKDNCKPSNRLVAVVDIPGKGKGVIARERIPRGTLLVAEKPRIILPATSKEKLLKSMSLLSEEDKAFILTFPGKDSDLEDRLKHFVPCVGDGNTCLCPTICRINHTCCSPMSGPNTSYTWNEDSKEEELYAIKEIQKGEEVQVTYMSNASNYDGDPPAYLRRKYNFDCRCPGCTRSPEDRQVSGERIEAYNDFVDILPGRFKTDDPFRILVEIEQQILIICEEGFTGEIDGRAYDAFQLCTAYEDAASAKEWMKLHLKCRALYHGKSTEQYKKSVCYTKNPQMHGGWGYLDAGSLKLRGPSKKVLECFYSS</sequence>
<dbReference type="InterPro" id="IPR046341">
    <property type="entry name" value="SET_dom_sf"/>
</dbReference>
<dbReference type="PROSITE" id="PS50280">
    <property type="entry name" value="SET"/>
    <property type="match status" value="1"/>
</dbReference>
<accession>A0AAW0A669</accession>
<keyword evidence="8" id="KW-1185">Reference proteome</keyword>
<feature type="domain" description="MYND-type" evidence="6">
    <location>
        <begin position="5"/>
        <end position="43"/>
    </location>
</feature>
<dbReference type="PROSITE" id="PS01360">
    <property type="entry name" value="ZF_MYND_1"/>
    <property type="match status" value="1"/>
</dbReference>
<evidence type="ECO:0000256" key="4">
    <source>
        <dbReference type="PROSITE-ProRule" id="PRU00134"/>
    </source>
</evidence>
<evidence type="ECO:0000259" key="6">
    <source>
        <dbReference type="PROSITE" id="PS50865"/>
    </source>
</evidence>
<keyword evidence="2 4" id="KW-0863">Zinc-finger</keyword>
<dbReference type="SUPFAM" id="SSF82199">
    <property type="entry name" value="SET domain"/>
    <property type="match status" value="1"/>
</dbReference>
<evidence type="ECO:0000256" key="2">
    <source>
        <dbReference type="ARBA" id="ARBA00022771"/>
    </source>
</evidence>
<dbReference type="SUPFAM" id="SSF144232">
    <property type="entry name" value="HIT/MYND zinc finger-like"/>
    <property type="match status" value="1"/>
</dbReference>
<dbReference type="CDD" id="cd20071">
    <property type="entry name" value="SET_SMYD"/>
    <property type="match status" value="1"/>
</dbReference>
<feature type="domain" description="SET" evidence="5">
    <location>
        <begin position="48"/>
        <end position="184"/>
    </location>
</feature>
<dbReference type="GO" id="GO:0008270">
    <property type="term" value="F:zinc ion binding"/>
    <property type="evidence" value="ECO:0007669"/>
    <property type="project" value="UniProtKB-KW"/>
</dbReference>
<evidence type="ECO:0000256" key="3">
    <source>
        <dbReference type="ARBA" id="ARBA00022833"/>
    </source>
</evidence>